<dbReference type="SUPFAM" id="SSF101936">
    <property type="entry name" value="DNA-binding pseudobarrel domain"/>
    <property type="match status" value="1"/>
</dbReference>
<dbReference type="EMBL" id="JACEIK010000959">
    <property type="protein sequence ID" value="MCD7464391.1"/>
    <property type="molecule type" value="Genomic_DNA"/>
</dbReference>
<name>A0ABS8SZV5_DATST</name>
<gene>
    <name evidence="7" type="ORF">HAX54_052619</name>
</gene>
<keyword evidence="4" id="KW-0804">Transcription</keyword>
<evidence type="ECO:0008006" key="9">
    <source>
        <dbReference type="Google" id="ProtNLM"/>
    </source>
</evidence>
<keyword evidence="3" id="KW-0238">DNA-binding</keyword>
<keyword evidence="2" id="KW-0805">Transcription regulation</keyword>
<comment type="caution">
    <text evidence="7">The sequence shown here is derived from an EMBL/GenBank/DDBJ whole genome shotgun (WGS) entry which is preliminary data.</text>
</comment>
<comment type="subcellular location">
    <subcellularLocation>
        <location evidence="1">Nucleus</location>
    </subcellularLocation>
</comment>
<evidence type="ECO:0000313" key="8">
    <source>
        <dbReference type="Proteomes" id="UP000823775"/>
    </source>
</evidence>
<dbReference type="Proteomes" id="UP000823775">
    <property type="component" value="Unassembled WGS sequence"/>
</dbReference>
<dbReference type="PANTHER" id="PTHR31541:SF49">
    <property type="entry name" value="TF-B3 DOMAIN-CONTAINING PROTEIN"/>
    <property type="match status" value="1"/>
</dbReference>
<dbReference type="InterPro" id="IPR005508">
    <property type="entry name" value="At2g31720-like"/>
</dbReference>
<keyword evidence="8" id="KW-1185">Reference proteome</keyword>
<protein>
    <recommendedName>
        <fullName evidence="9">TF-B3 domain-containing protein</fullName>
    </recommendedName>
</protein>
<reference evidence="7 8" key="1">
    <citation type="journal article" date="2021" name="BMC Genomics">
        <title>Datura genome reveals duplications of psychoactive alkaloid biosynthetic genes and high mutation rate following tissue culture.</title>
        <authorList>
            <person name="Rajewski A."/>
            <person name="Carter-House D."/>
            <person name="Stajich J."/>
            <person name="Litt A."/>
        </authorList>
    </citation>
    <scope>NUCLEOTIDE SEQUENCE [LARGE SCALE GENOMIC DNA]</scope>
    <source>
        <strain evidence="7">AR-01</strain>
    </source>
</reference>
<evidence type="ECO:0000256" key="6">
    <source>
        <dbReference type="SAM" id="MobiDB-lite"/>
    </source>
</evidence>
<accession>A0ABS8SZV5</accession>
<feature type="region of interest" description="Disordered" evidence="6">
    <location>
        <begin position="157"/>
        <end position="178"/>
    </location>
</feature>
<proteinExistence type="predicted"/>
<dbReference type="Gene3D" id="2.40.330.10">
    <property type="entry name" value="DNA-binding pseudobarrel domain"/>
    <property type="match status" value="1"/>
</dbReference>
<feature type="region of interest" description="Disordered" evidence="6">
    <location>
        <begin position="355"/>
        <end position="398"/>
    </location>
</feature>
<evidence type="ECO:0000256" key="4">
    <source>
        <dbReference type="ARBA" id="ARBA00023163"/>
    </source>
</evidence>
<evidence type="ECO:0000256" key="2">
    <source>
        <dbReference type="ARBA" id="ARBA00023015"/>
    </source>
</evidence>
<feature type="compositionally biased region" description="Acidic residues" evidence="6">
    <location>
        <begin position="356"/>
        <end position="381"/>
    </location>
</feature>
<keyword evidence="5" id="KW-0539">Nucleus</keyword>
<dbReference type="InterPro" id="IPR015300">
    <property type="entry name" value="DNA-bd_pseudobarrel_sf"/>
</dbReference>
<evidence type="ECO:0000256" key="1">
    <source>
        <dbReference type="ARBA" id="ARBA00004123"/>
    </source>
</evidence>
<dbReference type="PANTHER" id="PTHR31541">
    <property type="entry name" value="B3 DOMAIN PLANT PROTEIN-RELATED"/>
    <property type="match status" value="1"/>
</dbReference>
<evidence type="ECO:0000256" key="3">
    <source>
        <dbReference type="ARBA" id="ARBA00023125"/>
    </source>
</evidence>
<evidence type="ECO:0000313" key="7">
    <source>
        <dbReference type="EMBL" id="MCD7464391.1"/>
    </source>
</evidence>
<dbReference type="Pfam" id="PF03754">
    <property type="entry name" value="At2g31720-like"/>
    <property type="match status" value="1"/>
</dbReference>
<feature type="compositionally biased region" description="Polar residues" evidence="6">
    <location>
        <begin position="385"/>
        <end position="398"/>
    </location>
</feature>
<evidence type="ECO:0000256" key="5">
    <source>
        <dbReference type="ARBA" id="ARBA00023242"/>
    </source>
</evidence>
<sequence length="398" mass="46410">MRLLTLEDVEDIQVDPNWSPLDMLGAVCERASEIHEKEEIKKIHLQENSPSRMSEFAKRSHTRKEDRNLKDGFFIKNRDTAIVDANSTKVIMTNAERREFKKRLMGFDMNGFTCWKRNNTTDVLTGYKKQSGLISEENVRSEERLRREKKLKRSIDEVERRISPSSGLNRKRSLSDDDQVVPKKRNVIKFKRTESETEHAELELPENVKNRINALGKQVKKLKLIIEKTVYKTDASESHNRLSIPAAQVSREKFLNDEEEEYLCMRNGKKVNSKKVRVIDPSLNIGELELRRWEMKKVRKNLKQKEESKMSVSYVLNGKWTEMRIHNNIKEGNKIQLWAVRMDDGELIIVLVKLPDDEEEEEEEVTVEEEEVDIEEQEGGDGADSKTNVATTSKQHQD</sequence>
<organism evidence="7 8">
    <name type="scientific">Datura stramonium</name>
    <name type="common">Jimsonweed</name>
    <name type="synonym">Common thornapple</name>
    <dbReference type="NCBI Taxonomy" id="4076"/>
    <lineage>
        <taxon>Eukaryota</taxon>
        <taxon>Viridiplantae</taxon>
        <taxon>Streptophyta</taxon>
        <taxon>Embryophyta</taxon>
        <taxon>Tracheophyta</taxon>
        <taxon>Spermatophyta</taxon>
        <taxon>Magnoliopsida</taxon>
        <taxon>eudicotyledons</taxon>
        <taxon>Gunneridae</taxon>
        <taxon>Pentapetalae</taxon>
        <taxon>asterids</taxon>
        <taxon>lamiids</taxon>
        <taxon>Solanales</taxon>
        <taxon>Solanaceae</taxon>
        <taxon>Solanoideae</taxon>
        <taxon>Datureae</taxon>
        <taxon>Datura</taxon>
    </lineage>
</organism>